<gene>
    <name evidence="1" type="ORF">HPB50_022233</name>
</gene>
<protein>
    <submittedName>
        <fullName evidence="1">Uncharacterized protein</fullName>
    </submittedName>
</protein>
<evidence type="ECO:0000313" key="2">
    <source>
        <dbReference type="Proteomes" id="UP000821845"/>
    </source>
</evidence>
<sequence length="235" mass="25305">MAASRGVQDCDKQAENAAAAAMATEKEGQQRNAAQPDSAAEAVAQAPGSGNARDEEAATGVPRRHQVLARTLMKAFQSADTASMTLSERSRMICGCPETPVRSLLRRSRQRQAAGDGAATTEPSRQMIVLRGLVALAAFLAAASVLLSAMFLIQSLRSEHTRQIQKVAITPPVPVQAPVPYMPNAPEANAEPVPEKRHKRRRSRRKRFHPALRTPASNARQHEDEGTDAEDTSLA</sequence>
<keyword evidence="2" id="KW-1185">Reference proteome</keyword>
<comment type="caution">
    <text evidence="1">The sequence shown here is derived from an EMBL/GenBank/DDBJ whole genome shotgun (WGS) entry which is preliminary data.</text>
</comment>
<evidence type="ECO:0000313" key="1">
    <source>
        <dbReference type="EMBL" id="KAH6947960.1"/>
    </source>
</evidence>
<dbReference type="Proteomes" id="UP000821845">
    <property type="component" value="Chromosome 1"/>
</dbReference>
<organism evidence="1 2">
    <name type="scientific">Hyalomma asiaticum</name>
    <name type="common">Tick</name>
    <dbReference type="NCBI Taxonomy" id="266040"/>
    <lineage>
        <taxon>Eukaryota</taxon>
        <taxon>Metazoa</taxon>
        <taxon>Ecdysozoa</taxon>
        <taxon>Arthropoda</taxon>
        <taxon>Chelicerata</taxon>
        <taxon>Arachnida</taxon>
        <taxon>Acari</taxon>
        <taxon>Parasitiformes</taxon>
        <taxon>Ixodida</taxon>
        <taxon>Ixodoidea</taxon>
        <taxon>Ixodidae</taxon>
        <taxon>Hyalomminae</taxon>
        <taxon>Hyalomma</taxon>
    </lineage>
</organism>
<name>A0ACB7TLL8_HYAAI</name>
<dbReference type="EMBL" id="CM023481">
    <property type="protein sequence ID" value="KAH6947960.1"/>
    <property type="molecule type" value="Genomic_DNA"/>
</dbReference>
<reference evidence="1" key="1">
    <citation type="submission" date="2020-05" db="EMBL/GenBank/DDBJ databases">
        <title>Large-scale comparative analyses of tick genomes elucidate their genetic diversity and vector capacities.</title>
        <authorList>
            <person name="Jia N."/>
            <person name="Wang J."/>
            <person name="Shi W."/>
            <person name="Du L."/>
            <person name="Sun Y."/>
            <person name="Zhan W."/>
            <person name="Jiang J."/>
            <person name="Wang Q."/>
            <person name="Zhang B."/>
            <person name="Ji P."/>
            <person name="Sakyi L.B."/>
            <person name="Cui X."/>
            <person name="Yuan T."/>
            <person name="Jiang B."/>
            <person name="Yang W."/>
            <person name="Lam T.T.-Y."/>
            <person name="Chang Q."/>
            <person name="Ding S."/>
            <person name="Wang X."/>
            <person name="Zhu J."/>
            <person name="Ruan X."/>
            <person name="Zhao L."/>
            <person name="Wei J."/>
            <person name="Que T."/>
            <person name="Du C."/>
            <person name="Cheng J."/>
            <person name="Dai P."/>
            <person name="Han X."/>
            <person name="Huang E."/>
            <person name="Gao Y."/>
            <person name="Liu J."/>
            <person name="Shao H."/>
            <person name="Ye R."/>
            <person name="Li L."/>
            <person name="Wei W."/>
            <person name="Wang X."/>
            <person name="Wang C."/>
            <person name="Yang T."/>
            <person name="Huo Q."/>
            <person name="Li W."/>
            <person name="Guo W."/>
            <person name="Chen H."/>
            <person name="Zhou L."/>
            <person name="Ni X."/>
            <person name="Tian J."/>
            <person name="Zhou Y."/>
            <person name="Sheng Y."/>
            <person name="Liu T."/>
            <person name="Pan Y."/>
            <person name="Xia L."/>
            <person name="Li J."/>
            <person name="Zhao F."/>
            <person name="Cao W."/>
        </authorList>
    </citation>
    <scope>NUCLEOTIDE SEQUENCE</scope>
    <source>
        <strain evidence="1">Hyas-2018</strain>
    </source>
</reference>
<proteinExistence type="predicted"/>
<accession>A0ACB7TLL8</accession>